<dbReference type="Proteomes" id="UP000007305">
    <property type="component" value="Chromosome 1"/>
</dbReference>
<reference evidence="2 4" key="1">
    <citation type="submission" date="2015-12" db="EMBL/GenBank/DDBJ databases">
        <title>Update maize B73 reference genome by single molecule sequencing technologies.</title>
        <authorList>
            <consortium name="Maize Genome Sequencing Project"/>
            <person name="Ware D."/>
        </authorList>
    </citation>
    <scope>NUCLEOTIDE SEQUENCE [LARGE SCALE GENOMIC DNA]</scope>
    <source>
        <strain evidence="4">cv. B73</strain>
        <tissue evidence="2">Seedling</tissue>
    </source>
</reference>
<evidence type="ECO:0000313" key="3">
    <source>
        <dbReference type="EnsemblPlants" id="Zm00001eb020440_P001"/>
    </source>
</evidence>
<name>A0A1D6K624_MAIZE</name>
<accession>A0A1D6K624</accession>
<keyword evidence="4" id="KW-1185">Reference proteome</keyword>
<proteinExistence type="predicted"/>
<dbReference type="AlphaFoldDB" id="A0A1D6K624"/>
<dbReference type="Gramene" id="Zm00001eb020440_T001">
    <property type="protein sequence ID" value="Zm00001eb020440_P001"/>
    <property type="gene ID" value="Zm00001eb020440"/>
</dbReference>
<evidence type="ECO:0000256" key="1">
    <source>
        <dbReference type="SAM" id="MobiDB-lite"/>
    </source>
</evidence>
<reference evidence="3" key="3">
    <citation type="submission" date="2021-05" db="UniProtKB">
        <authorList>
            <consortium name="EnsemblPlants"/>
        </authorList>
    </citation>
    <scope>IDENTIFICATION</scope>
    <source>
        <strain evidence="3">cv. B73</strain>
    </source>
</reference>
<reference evidence="3" key="2">
    <citation type="submission" date="2019-07" db="EMBL/GenBank/DDBJ databases">
        <authorList>
            <person name="Seetharam A."/>
            <person name="Woodhouse M."/>
            <person name="Cannon E."/>
        </authorList>
    </citation>
    <scope>NUCLEOTIDE SEQUENCE [LARGE SCALE GENOMIC DNA]</scope>
    <source>
        <strain evidence="3">cv. B73</strain>
    </source>
</reference>
<dbReference type="EMBL" id="CM007647">
    <property type="protein sequence ID" value="ONL99022.1"/>
    <property type="molecule type" value="Genomic_DNA"/>
</dbReference>
<sequence length="151" mass="16657">MPLLADGRSPRAIRRLPSPARNPFHLRPQRSPMCQILLGRAPTAGATPPRATTCGEWKVRGAIKGGAKVIGGGGIFNLFDWKRKSRKKLFSNSPEGSKLVKRSEETLLSGCLHLLDELKTLANDCQHREMSLEVVPDDGGWWRLGPLLLQV</sequence>
<evidence type="ECO:0000313" key="2">
    <source>
        <dbReference type="EMBL" id="ONL99022.1"/>
    </source>
</evidence>
<dbReference type="EnsemblPlants" id="Zm00001eb020440_T001">
    <property type="protein sequence ID" value="Zm00001eb020440_P001"/>
    <property type="gene ID" value="Zm00001eb020440"/>
</dbReference>
<organism evidence="2">
    <name type="scientific">Zea mays</name>
    <name type="common">Maize</name>
    <dbReference type="NCBI Taxonomy" id="4577"/>
    <lineage>
        <taxon>Eukaryota</taxon>
        <taxon>Viridiplantae</taxon>
        <taxon>Streptophyta</taxon>
        <taxon>Embryophyta</taxon>
        <taxon>Tracheophyta</taxon>
        <taxon>Spermatophyta</taxon>
        <taxon>Magnoliopsida</taxon>
        <taxon>Liliopsida</taxon>
        <taxon>Poales</taxon>
        <taxon>Poaceae</taxon>
        <taxon>PACMAD clade</taxon>
        <taxon>Panicoideae</taxon>
        <taxon>Andropogonodae</taxon>
        <taxon>Andropogoneae</taxon>
        <taxon>Tripsacinae</taxon>
        <taxon>Zea</taxon>
    </lineage>
</organism>
<feature type="region of interest" description="Disordered" evidence="1">
    <location>
        <begin position="1"/>
        <end position="24"/>
    </location>
</feature>
<dbReference type="STRING" id="4577.A0A1D6K624"/>
<evidence type="ECO:0000313" key="4">
    <source>
        <dbReference type="Proteomes" id="UP000007305"/>
    </source>
</evidence>
<protein>
    <submittedName>
        <fullName evidence="2 3">Uncharacterized protein</fullName>
    </submittedName>
</protein>
<gene>
    <name evidence="2" type="ORF">ZEAMMB73_Zm00001d029569</name>
</gene>